<evidence type="ECO:0000259" key="2">
    <source>
        <dbReference type="Pfam" id="PF07238"/>
    </source>
</evidence>
<dbReference type="InterPro" id="IPR009875">
    <property type="entry name" value="PilZ_domain"/>
</dbReference>
<comment type="caution">
    <text evidence="3">The sequence shown here is derived from an EMBL/GenBank/DDBJ whole genome shotgun (WGS) entry which is preliminary data.</text>
</comment>
<reference evidence="3 4" key="1">
    <citation type="submission" date="2020-04" db="EMBL/GenBank/DDBJ databases">
        <title>Draft genome of Pyxidicoccus fallax type strain.</title>
        <authorList>
            <person name="Whitworth D.E."/>
        </authorList>
    </citation>
    <scope>NUCLEOTIDE SEQUENCE [LARGE SCALE GENOMIC DNA]</scope>
    <source>
        <strain evidence="3 4">DSM 14698</strain>
    </source>
</reference>
<name>A0A848LLD5_9BACT</name>
<accession>A0A848LLD5</accession>
<organism evidence="3 4">
    <name type="scientific">Pyxidicoccus fallax</name>
    <dbReference type="NCBI Taxonomy" id="394095"/>
    <lineage>
        <taxon>Bacteria</taxon>
        <taxon>Pseudomonadati</taxon>
        <taxon>Myxococcota</taxon>
        <taxon>Myxococcia</taxon>
        <taxon>Myxococcales</taxon>
        <taxon>Cystobacterineae</taxon>
        <taxon>Myxococcaceae</taxon>
        <taxon>Pyxidicoccus</taxon>
    </lineage>
</organism>
<feature type="domain" description="PilZ" evidence="2">
    <location>
        <begin position="134"/>
        <end position="237"/>
    </location>
</feature>
<dbReference type="Pfam" id="PF07238">
    <property type="entry name" value="PilZ"/>
    <property type="match status" value="1"/>
</dbReference>
<evidence type="ECO:0000313" key="3">
    <source>
        <dbReference type="EMBL" id="NMO18615.1"/>
    </source>
</evidence>
<dbReference type="Proteomes" id="UP000518300">
    <property type="component" value="Unassembled WGS sequence"/>
</dbReference>
<dbReference type="EMBL" id="JABBJJ010000144">
    <property type="protein sequence ID" value="NMO18615.1"/>
    <property type="molecule type" value="Genomic_DNA"/>
</dbReference>
<dbReference type="Gene3D" id="2.40.10.220">
    <property type="entry name" value="predicted glycosyltransferase like domains"/>
    <property type="match status" value="1"/>
</dbReference>
<evidence type="ECO:0000313" key="4">
    <source>
        <dbReference type="Proteomes" id="UP000518300"/>
    </source>
</evidence>
<gene>
    <name evidence="3" type="ORF">HG543_27685</name>
</gene>
<protein>
    <submittedName>
        <fullName evidence="3">PilZ domain-containing protein</fullName>
    </submittedName>
</protein>
<proteinExistence type="predicted"/>
<evidence type="ECO:0000256" key="1">
    <source>
        <dbReference type="SAM" id="MobiDB-lite"/>
    </source>
</evidence>
<dbReference type="GO" id="GO:0035438">
    <property type="term" value="F:cyclic-di-GMP binding"/>
    <property type="evidence" value="ECO:0007669"/>
    <property type="project" value="InterPro"/>
</dbReference>
<dbReference type="SUPFAM" id="SSF141371">
    <property type="entry name" value="PilZ domain-like"/>
    <property type="match status" value="1"/>
</dbReference>
<dbReference type="AlphaFoldDB" id="A0A848LLD5"/>
<feature type="region of interest" description="Disordered" evidence="1">
    <location>
        <begin position="1"/>
        <end position="36"/>
    </location>
</feature>
<sequence>MREHHAQARVRPSSEILHREWHSRTSTPAQRSREDITAPERIRSILHTAAALGRPCLLRAGEHVTRIRLEKLDAETGLLHWRCEAPDEVSGPLPYEVEVPGHHSVYRLHLSGGVWKADTHVTPLPRRVEQVRHRAHRRVPAPASLRVRLPLPGWLGREREVVDLSLEGLALRLPAAERLTPGRVLHPIELLVGDARPVSLRGEVRHVSAATDGTFLCGLRVEPLTPADAKRWRELVARALHPSTRTDGALAEDIWRLFIDSGYFNLAGKTAKWFEERHTTFIELGRRAADLGDLLCEAVWTSERGAEATLSTMKPYRSLWLIHQLARRAGGSRFEDVPGQMLRDLYVHIVEHARADPGCRWLAAYIESTVPFVRRSHVGFAERMASTGRVLLRPVRMIDVACDTPGGQQTDGLDVGPATAGERALLARELSRTRPASYLEALDLGLEALDLEDAARPWHAAGLERERHVVVARRGPTPVAAAVLEVGPPGTNPFRLLDSARLFPLSAGGRDAFPALLDAARRWFASRGRDGFVFLAEEDGDVEAARLHDEAPEAKPYLWIIAADLAPEFLEHIHEQTVNRLRPIHTEKEPS</sequence>
<keyword evidence="4" id="KW-1185">Reference proteome</keyword>
<dbReference type="RefSeq" id="WP_169347879.1">
    <property type="nucleotide sequence ID" value="NZ_JABBJJ010000144.1"/>
</dbReference>